<evidence type="ECO:0000256" key="5">
    <source>
        <dbReference type="ARBA" id="ARBA00022989"/>
    </source>
</evidence>
<dbReference type="NCBIfam" id="TIGR00220">
    <property type="entry name" value="mscL"/>
    <property type="match status" value="1"/>
</dbReference>
<dbReference type="SUPFAM" id="SSF81330">
    <property type="entry name" value="Gated mechanosensitive channel"/>
    <property type="match status" value="1"/>
</dbReference>
<dbReference type="RefSeq" id="WP_239678363.1">
    <property type="nucleotide sequence ID" value="NZ_CP070499.1"/>
</dbReference>
<dbReference type="Gene3D" id="1.10.1200.120">
    <property type="entry name" value="Large-conductance mechanosensitive channel, MscL, domain 1"/>
    <property type="match status" value="1"/>
</dbReference>
<keyword evidence="5 9" id="KW-1133">Transmembrane helix</keyword>
<dbReference type="InterPro" id="IPR001185">
    <property type="entry name" value="MS_channel"/>
</dbReference>
<dbReference type="KEGG" id="nhy:JQS43_07630"/>
<gene>
    <name evidence="9 10" type="primary">mscL</name>
    <name evidence="10" type="ORF">JQS43_07630</name>
</gene>
<keyword evidence="11" id="KW-1185">Reference proteome</keyword>
<accession>A0A895YJF0</accession>
<comment type="similarity">
    <text evidence="9">Belongs to the MscL family.</text>
</comment>
<evidence type="ECO:0000256" key="2">
    <source>
        <dbReference type="ARBA" id="ARBA00022448"/>
    </source>
</evidence>
<evidence type="ECO:0000256" key="9">
    <source>
        <dbReference type="HAMAP-Rule" id="MF_00115"/>
    </source>
</evidence>
<dbReference type="InterPro" id="IPR037673">
    <property type="entry name" value="MSC/AndL"/>
</dbReference>
<dbReference type="PANTHER" id="PTHR30266">
    <property type="entry name" value="MECHANOSENSITIVE CHANNEL MSCL"/>
    <property type="match status" value="1"/>
</dbReference>
<dbReference type="GO" id="GO:0008381">
    <property type="term" value="F:mechanosensitive monoatomic ion channel activity"/>
    <property type="evidence" value="ECO:0007669"/>
    <property type="project" value="UniProtKB-UniRule"/>
</dbReference>
<name>A0A895YJF0_9ACTN</name>
<dbReference type="HAMAP" id="MF_00115">
    <property type="entry name" value="MscL"/>
    <property type="match status" value="1"/>
</dbReference>
<reference evidence="10" key="1">
    <citation type="submission" date="2021-02" db="EMBL/GenBank/DDBJ databases">
        <title>Natrosporangium hydrolyticum gen. nov., sp. nov, a haloalkaliphilic actinobacterium from a soda solonchak soil.</title>
        <authorList>
            <person name="Sorokin D.Y."/>
            <person name="Khijniak T.V."/>
            <person name="Zakharycheva A.P."/>
            <person name="Boueva O.V."/>
            <person name="Ariskina E.V."/>
            <person name="Hahnke R.L."/>
            <person name="Bunk B."/>
            <person name="Sproer C."/>
            <person name="Schumann P."/>
            <person name="Evtushenko L.I."/>
            <person name="Kublanov I.V."/>
        </authorList>
    </citation>
    <scope>NUCLEOTIDE SEQUENCE</scope>
    <source>
        <strain evidence="10">DSM 106523</strain>
    </source>
</reference>
<keyword evidence="7 9" id="KW-0472">Membrane</keyword>
<evidence type="ECO:0000256" key="8">
    <source>
        <dbReference type="ARBA" id="ARBA00023303"/>
    </source>
</evidence>
<keyword evidence="3 9" id="KW-1003">Cell membrane</keyword>
<feature type="transmembrane region" description="Helical" evidence="9">
    <location>
        <begin position="66"/>
        <end position="89"/>
    </location>
</feature>
<keyword evidence="6 9" id="KW-0406">Ion transport</keyword>
<protein>
    <recommendedName>
        <fullName evidence="9">Large-conductance mechanosensitive channel</fullName>
    </recommendedName>
</protein>
<dbReference type="Pfam" id="PF01741">
    <property type="entry name" value="MscL"/>
    <property type="match status" value="1"/>
</dbReference>
<evidence type="ECO:0000313" key="11">
    <source>
        <dbReference type="Proteomes" id="UP000662857"/>
    </source>
</evidence>
<evidence type="ECO:0000313" key="10">
    <source>
        <dbReference type="EMBL" id="QSB16162.1"/>
    </source>
</evidence>
<dbReference type="InterPro" id="IPR036019">
    <property type="entry name" value="MscL_channel"/>
</dbReference>
<evidence type="ECO:0000256" key="7">
    <source>
        <dbReference type="ARBA" id="ARBA00023136"/>
    </source>
</evidence>
<dbReference type="PRINTS" id="PR01264">
    <property type="entry name" value="MECHCHANNEL"/>
</dbReference>
<organism evidence="10 11">
    <name type="scientific">Natronosporangium hydrolyticum</name>
    <dbReference type="NCBI Taxonomy" id="2811111"/>
    <lineage>
        <taxon>Bacteria</taxon>
        <taxon>Bacillati</taxon>
        <taxon>Actinomycetota</taxon>
        <taxon>Actinomycetes</taxon>
        <taxon>Micromonosporales</taxon>
        <taxon>Micromonosporaceae</taxon>
        <taxon>Natronosporangium</taxon>
    </lineage>
</organism>
<dbReference type="PANTHER" id="PTHR30266:SF2">
    <property type="entry name" value="LARGE-CONDUCTANCE MECHANOSENSITIVE CHANNEL"/>
    <property type="match status" value="1"/>
</dbReference>
<dbReference type="GO" id="GO:0005886">
    <property type="term" value="C:plasma membrane"/>
    <property type="evidence" value="ECO:0007669"/>
    <property type="project" value="UniProtKB-SubCell"/>
</dbReference>
<feature type="transmembrane region" description="Helical" evidence="9">
    <location>
        <begin position="12"/>
        <end position="34"/>
    </location>
</feature>
<proteinExistence type="inferred from homology"/>
<keyword evidence="8 9" id="KW-0407">Ion channel</keyword>
<comment type="subcellular location">
    <subcellularLocation>
        <location evidence="9">Cell membrane</location>
        <topology evidence="9">Multi-pass membrane protein</topology>
    </subcellularLocation>
    <subcellularLocation>
        <location evidence="1">Membrane</location>
        <topology evidence="1">Multi-pass membrane protein</topology>
    </subcellularLocation>
</comment>
<evidence type="ECO:0000256" key="1">
    <source>
        <dbReference type="ARBA" id="ARBA00004141"/>
    </source>
</evidence>
<comment type="function">
    <text evidence="9">Channel that opens in response to stretch forces in the membrane lipid bilayer. May participate in the regulation of osmotic pressure changes within the cell.</text>
</comment>
<comment type="subunit">
    <text evidence="9">Homopentamer.</text>
</comment>
<dbReference type="EMBL" id="CP070499">
    <property type="protein sequence ID" value="QSB16162.1"/>
    <property type="molecule type" value="Genomic_DNA"/>
</dbReference>
<sequence>MIKGFRDFIVRGNVVDLAVGFVMGVAFTAVVTQFTESFLEPLIRVLSGGEGIGAGAVEIRGVPFDWAAFVNALIAFILTAATLYFLVVLPMNKLAERRKRGVEEPASPPSDEAALLTEIRDLLAAQAAQPGRAPVTPPDPRRR</sequence>
<keyword evidence="2 9" id="KW-0813">Transport</keyword>
<evidence type="ECO:0000256" key="4">
    <source>
        <dbReference type="ARBA" id="ARBA00022692"/>
    </source>
</evidence>
<dbReference type="AlphaFoldDB" id="A0A895YJF0"/>
<dbReference type="Proteomes" id="UP000662857">
    <property type="component" value="Chromosome"/>
</dbReference>
<evidence type="ECO:0000256" key="6">
    <source>
        <dbReference type="ARBA" id="ARBA00023065"/>
    </source>
</evidence>
<evidence type="ECO:0000256" key="3">
    <source>
        <dbReference type="ARBA" id="ARBA00022475"/>
    </source>
</evidence>
<keyword evidence="4 9" id="KW-0812">Transmembrane</keyword>